<dbReference type="InterPro" id="IPR007502">
    <property type="entry name" value="Helicase-assoc_dom"/>
</dbReference>
<dbReference type="SMART" id="SM00591">
    <property type="entry name" value="RWD"/>
    <property type="match status" value="1"/>
</dbReference>
<evidence type="ECO:0000259" key="10">
    <source>
        <dbReference type="PROSITE" id="PS51192"/>
    </source>
</evidence>
<dbReference type="CDD" id="cd18791">
    <property type="entry name" value="SF2_C_RHA"/>
    <property type="match status" value="1"/>
</dbReference>
<feature type="coiled-coil region" evidence="7">
    <location>
        <begin position="174"/>
        <end position="201"/>
    </location>
</feature>
<dbReference type="Proteomes" id="UP000320333">
    <property type="component" value="Unassembled WGS sequence"/>
</dbReference>
<dbReference type="Pfam" id="PF26026">
    <property type="entry name" value="RNA_hel_CTD"/>
    <property type="match status" value="1"/>
</dbReference>
<dbReference type="FunFam" id="1.20.120.1080:FF:000002">
    <property type="entry name" value="Putative ATP-dependent RNA helicase DHX36"/>
    <property type="match status" value="1"/>
</dbReference>
<dbReference type="EC" id="3.6.4.13" evidence="1"/>
<dbReference type="Pfam" id="PF04408">
    <property type="entry name" value="WHD_HA2"/>
    <property type="match status" value="1"/>
</dbReference>
<dbReference type="Pfam" id="PF24385">
    <property type="entry name" value="DSRM_DHX29"/>
    <property type="match status" value="1"/>
</dbReference>
<dbReference type="OrthoDB" id="5600252at2759"/>
<keyword evidence="5" id="KW-0067">ATP-binding</keyword>
<dbReference type="STRING" id="246404.A0A507FNA4"/>
<dbReference type="Gene3D" id="3.40.50.300">
    <property type="entry name" value="P-loop containing nucleotide triphosphate hydrolases"/>
    <property type="match status" value="2"/>
</dbReference>
<proteinExistence type="predicted"/>
<dbReference type="InterPro" id="IPR016135">
    <property type="entry name" value="UBQ-conjugating_enzyme/RWD"/>
</dbReference>
<dbReference type="GO" id="GO:0005524">
    <property type="term" value="F:ATP binding"/>
    <property type="evidence" value="ECO:0007669"/>
    <property type="project" value="UniProtKB-KW"/>
</dbReference>
<dbReference type="PROSITE" id="PS00690">
    <property type="entry name" value="DEAH_ATP_HELICASE"/>
    <property type="match status" value="1"/>
</dbReference>
<accession>A0A507FNA4</accession>
<feature type="domain" description="Helicase ATP-binding" evidence="10">
    <location>
        <begin position="587"/>
        <end position="754"/>
    </location>
</feature>
<dbReference type="SMART" id="SM00847">
    <property type="entry name" value="HA2"/>
    <property type="match status" value="1"/>
</dbReference>
<feature type="domain" description="RWD" evidence="9">
    <location>
        <begin position="388"/>
        <end position="491"/>
    </location>
</feature>
<dbReference type="InterPro" id="IPR048333">
    <property type="entry name" value="HA2_WH"/>
</dbReference>
<dbReference type="Pfam" id="PF21010">
    <property type="entry name" value="HA2_C"/>
    <property type="match status" value="1"/>
</dbReference>
<dbReference type="Pfam" id="PF07717">
    <property type="entry name" value="OB_NTP_bind"/>
    <property type="match status" value="1"/>
</dbReference>
<dbReference type="PROSITE" id="PS51194">
    <property type="entry name" value="HELICASE_CTER"/>
    <property type="match status" value="1"/>
</dbReference>
<dbReference type="EMBL" id="QEAP01000014">
    <property type="protein sequence ID" value="TPX77784.1"/>
    <property type="molecule type" value="Genomic_DNA"/>
</dbReference>
<dbReference type="GO" id="GO:0016787">
    <property type="term" value="F:hydrolase activity"/>
    <property type="evidence" value="ECO:0007669"/>
    <property type="project" value="UniProtKB-KW"/>
</dbReference>
<dbReference type="InterPro" id="IPR027417">
    <property type="entry name" value="P-loop_NTPase"/>
</dbReference>
<evidence type="ECO:0000259" key="11">
    <source>
        <dbReference type="PROSITE" id="PS51194"/>
    </source>
</evidence>
<keyword evidence="2" id="KW-0547">Nucleotide-binding</keyword>
<evidence type="ECO:0000256" key="7">
    <source>
        <dbReference type="SAM" id="Coils"/>
    </source>
</evidence>
<feature type="region of interest" description="Disordered" evidence="8">
    <location>
        <begin position="1"/>
        <end position="37"/>
    </location>
</feature>
<evidence type="ECO:0000256" key="2">
    <source>
        <dbReference type="ARBA" id="ARBA00022741"/>
    </source>
</evidence>
<dbReference type="InterPro" id="IPR011545">
    <property type="entry name" value="DEAD/DEAH_box_helicase_dom"/>
</dbReference>
<sequence>MGKKSNKSSSASTPAPAPVPAEPVKLTRHQMREQRAKAEAAEKALLFGTWSGATPEQLIKEQCLKMRWSRPAISARKAERGFVGVTVLSKEDPKTSQMRTVKYEDTSKQVPTELEARQWASTFALHRVASHLSLKMSLPPAHQEYWVSLEKIRKTASPDAQKYDYTDDPFTANERKAREQMEQLRLEKEEKEKRARENDKSLRPWEAFQKVSLTAEMRKKIEDLIRDDFGNTDGNTDNGTASGLVPIEMDETERAALVNSLLQKGFLKIHAEEATLYNYDLPSCINWLCIYVPEDDLPFAFHSKVKSEISQGMSTNHSLNRDWAVQHMVHSGFSADICQRAYDENNCNELDALAHLFKQFAFSDTEIEAADVDPASIDKEELILTRQEELEALESIYGSEAIVRDKEHHMISIKISNDSESLHQNVSLSVGFSVSSVYPYELPAIMITCAEIPAYIRLSMLKCLAIEAKSWIGMPMIFEAVNWVETNLHDFVSNPKVSLVDLKNALMKSERGGVKSGTGGAGDAKVTSKSKSSRKNLASKVLSPEESAVAGKLLQEKFLQKANSQEYKKMRTIRDRLPSFKFRDEIIQATASNKVVIICGETGCGKSTQTGQFLLEHLLSTGQGGSTNIICTQPRRISAISLAERVAAEMAEQVGKTVGYNIRGESVRSADTKLTFCTTGILLRMLQGDPSVNHVSHIIVDEVHERSVDSDFLLVILRQLITRRNDIHVILMSATINSELFSSYFSGAPVLNIPGFTHPVQDVYLDEALRLTNYVPEAYKYRPSQDANEPESTPATSNSLNSKAASWVLRKESPNNPVDYSLISAIIRYVCETADNEGAVLVFLQGAMEIKRCIDTIQSEIGAMFRLDLIPLHSQLSARDQAKVFRRPAKGVRKIVVSTNVAETSITIEDVVYVVDAGRVKEMRYENSTLCLMETLASKASCKQRRGRAGRVRPGFCFKLFSKGFENREMSDHSVPEILRVPLEQLCLTLKAMGVLNVEEFLGDAIDPPSANNISSAVSLLHDLNAVDRVSGELTSLGRHIATIPADLRIAKMLIFGCIFHCISPVLTIAAILSSKSPFVIPHDKRAEGQAARKNYMWEKSDLLTDCKAYDAWVEACKKGKKSEMMFCDENFMSSNTLVSISDLRRQYLDTLMDIGFIKRSDLNSAISGDGPINKFSTNGRMVKSAIAAGLYPQLATVQHPDVLYMETAHGTMARDHDAKLIRFFTATQEVFLHPSSCMSSVSLYEDLVVMYHSKVLTSKVYLRDATMVSPWAVLMFGGELCVDMEGRTLAVSELVKFQAFPRIAVLVNGLRKQLDRLLALKVEQPDMDALETPLGAVLTELLSV</sequence>
<dbReference type="GO" id="GO:0003723">
    <property type="term" value="F:RNA binding"/>
    <property type="evidence" value="ECO:0007669"/>
    <property type="project" value="TreeGrafter"/>
</dbReference>
<evidence type="ECO:0000256" key="8">
    <source>
        <dbReference type="SAM" id="MobiDB-lite"/>
    </source>
</evidence>
<evidence type="ECO:0000256" key="6">
    <source>
        <dbReference type="ARBA" id="ARBA00047984"/>
    </source>
</evidence>
<evidence type="ECO:0000256" key="1">
    <source>
        <dbReference type="ARBA" id="ARBA00012552"/>
    </source>
</evidence>
<evidence type="ECO:0000256" key="3">
    <source>
        <dbReference type="ARBA" id="ARBA00022801"/>
    </source>
</evidence>
<gene>
    <name evidence="12" type="ORF">CcCBS67573_g00958</name>
</gene>
<dbReference type="InterPro" id="IPR002464">
    <property type="entry name" value="DNA/RNA_helicase_DEAH_CS"/>
</dbReference>
<dbReference type="SUPFAM" id="SSF54495">
    <property type="entry name" value="UBC-like"/>
    <property type="match status" value="1"/>
</dbReference>
<protein>
    <recommendedName>
        <fullName evidence="1">RNA helicase</fullName>
        <ecNumber evidence="1">3.6.4.13</ecNumber>
    </recommendedName>
</protein>
<dbReference type="InterPro" id="IPR001650">
    <property type="entry name" value="Helicase_C-like"/>
</dbReference>
<name>A0A507FNA4_9FUNG</name>
<keyword evidence="13" id="KW-1185">Reference proteome</keyword>
<dbReference type="PROSITE" id="PS50908">
    <property type="entry name" value="RWD"/>
    <property type="match status" value="1"/>
</dbReference>
<evidence type="ECO:0000313" key="12">
    <source>
        <dbReference type="EMBL" id="TPX77784.1"/>
    </source>
</evidence>
<dbReference type="Pfam" id="PF05773">
    <property type="entry name" value="RWD"/>
    <property type="match status" value="1"/>
</dbReference>
<dbReference type="GO" id="GO:0003724">
    <property type="term" value="F:RNA helicase activity"/>
    <property type="evidence" value="ECO:0007669"/>
    <property type="project" value="UniProtKB-EC"/>
</dbReference>
<organism evidence="12 13">
    <name type="scientific">Chytriomyces confervae</name>
    <dbReference type="NCBI Taxonomy" id="246404"/>
    <lineage>
        <taxon>Eukaryota</taxon>
        <taxon>Fungi</taxon>
        <taxon>Fungi incertae sedis</taxon>
        <taxon>Chytridiomycota</taxon>
        <taxon>Chytridiomycota incertae sedis</taxon>
        <taxon>Chytridiomycetes</taxon>
        <taxon>Chytridiales</taxon>
        <taxon>Chytriomycetaceae</taxon>
        <taxon>Chytriomyces</taxon>
    </lineage>
</organism>
<feature type="region of interest" description="Disordered" evidence="8">
    <location>
        <begin position="511"/>
        <end position="537"/>
    </location>
</feature>
<dbReference type="SUPFAM" id="SSF52540">
    <property type="entry name" value="P-loop containing nucleoside triphosphate hydrolases"/>
    <property type="match status" value="1"/>
</dbReference>
<dbReference type="SMART" id="SM00490">
    <property type="entry name" value="HELICc"/>
    <property type="match status" value="1"/>
</dbReference>
<dbReference type="SMART" id="SM00487">
    <property type="entry name" value="DEXDc"/>
    <property type="match status" value="1"/>
</dbReference>
<comment type="caution">
    <text evidence="12">The sequence shown here is derived from an EMBL/GenBank/DDBJ whole genome shotgun (WGS) entry which is preliminary data.</text>
</comment>
<dbReference type="Gene3D" id="1.20.120.1080">
    <property type="match status" value="1"/>
</dbReference>
<reference evidence="12 13" key="1">
    <citation type="journal article" date="2019" name="Sci. Rep.">
        <title>Comparative genomics of chytrid fungi reveal insights into the obligate biotrophic and pathogenic lifestyle of Synchytrium endobioticum.</title>
        <authorList>
            <person name="van de Vossenberg B.T.L.H."/>
            <person name="Warris S."/>
            <person name="Nguyen H.D.T."/>
            <person name="van Gent-Pelzer M.P.E."/>
            <person name="Joly D.L."/>
            <person name="van de Geest H.C."/>
            <person name="Bonants P.J.M."/>
            <person name="Smith D.S."/>
            <person name="Levesque C.A."/>
            <person name="van der Lee T.A.J."/>
        </authorList>
    </citation>
    <scope>NUCLEOTIDE SEQUENCE [LARGE SCALE GENOMIC DNA]</scope>
    <source>
        <strain evidence="12 13">CBS 675.73</strain>
    </source>
</reference>
<keyword evidence="3" id="KW-0378">Hydrolase</keyword>
<dbReference type="Pfam" id="PF00270">
    <property type="entry name" value="DEAD"/>
    <property type="match status" value="1"/>
</dbReference>
<dbReference type="InterPro" id="IPR059023">
    <property type="entry name" value="RNA_hel_CTD"/>
</dbReference>
<dbReference type="PROSITE" id="PS51192">
    <property type="entry name" value="HELICASE_ATP_BIND_1"/>
    <property type="match status" value="1"/>
</dbReference>
<dbReference type="InterPro" id="IPR014001">
    <property type="entry name" value="Helicase_ATP-bd"/>
</dbReference>
<dbReference type="PANTHER" id="PTHR18934:SF145">
    <property type="entry name" value="ATP-DEPENDENT RNA HELICASE DHX57-RELATED"/>
    <property type="match status" value="1"/>
</dbReference>
<dbReference type="Pfam" id="PF00271">
    <property type="entry name" value="Helicase_C"/>
    <property type="match status" value="1"/>
</dbReference>
<evidence type="ECO:0000313" key="13">
    <source>
        <dbReference type="Proteomes" id="UP000320333"/>
    </source>
</evidence>
<evidence type="ECO:0000259" key="9">
    <source>
        <dbReference type="PROSITE" id="PS50908"/>
    </source>
</evidence>
<keyword evidence="4" id="KW-0347">Helicase</keyword>
<comment type="catalytic activity">
    <reaction evidence="6">
        <text>ATP + H2O = ADP + phosphate + H(+)</text>
        <dbReference type="Rhea" id="RHEA:13065"/>
        <dbReference type="ChEBI" id="CHEBI:15377"/>
        <dbReference type="ChEBI" id="CHEBI:15378"/>
        <dbReference type="ChEBI" id="CHEBI:30616"/>
        <dbReference type="ChEBI" id="CHEBI:43474"/>
        <dbReference type="ChEBI" id="CHEBI:456216"/>
        <dbReference type="EC" id="3.6.4.13"/>
    </reaction>
</comment>
<dbReference type="InterPro" id="IPR011709">
    <property type="entry name" value="DEAD-box_helicase_OB_fold"/>
</dbReference>
<dbReference type="PANTHER" id="PTHR18934">
    <property type="entry name" value="ATP-DEPENDENT RNA HELICASE"/>
    <property type="match status" value="1"/>
</dbReference>
<evidence type="ECO:0000256" key="5">
    <source>
        <dbReference type="ARBA" id="ARBA00022840"/>
    </source>
</evidence>
<dbReference type="Gene3D" id="3.10.110.10">
    <property type="entry name" value="Ubiquitin Conjugating Enzyme"/>
    <property type="match status" value="1"/>
</dbReference>
<dbReference type="FunFam" id="3.40.50.300:FF:000500">
    <property type="entry name" value="ATP-dependent RNA helicase DHX29"/>
    <property type="match status" value="1"/>
</dbReference>
<keyword evidence="7" id="KW-0175">Coiled coil</keyword>
<dbReference type="CDD" id="cd17917">
    <property type="entry name" value="DEXHc_RHA-like"/>
    <property type="match status" value="1"/>
</dbReference>
<dbReference type="InterPro" id="IPR056328">
    <property type="entry name" value="DSRM_DHX29"/>
</dbReference>
<evidence type="ECO:0000256" key="4">
    <source>
        <dbReference type="ARBA" id="ARBA00022806"/>
    </source>
</evidence>
<dbReference type="GO" id="GO:1990904">
    <property type="term" value="C:ribonucleoprotein complex"/>
    <property type="evidence" value="ECO:0007669"/>
    <property type="project" value="UniProtKB-ARBA"/>
</dbReference>
<dbReference type="InterPro" id="IPR006575">
    <property type="entry name" value="RWD_dom"/>
</dbReference>
<feature type="domain" description="Helicase C-terminal" evidence="11">
    <location>
        <begin position="825"/>
        <end position="994"/>
    </location>
</feature>